<reference evidence="3" key="1">
    <citation type="journal article" date="2005" name="Nature">
        <title>The map-based sequence of the rice genome.</title>
        <authorList>
            <consortium name="International rice genome sequencing project (IRGSP)"/>
            <person name="Matsumoto T."/>
            <person name="Wu J."/>
            <person name="Kanamori H."/>
            <person name="Katayose Y."/>
            <person name="Fujisawa M."/>
            <person name="Namiki N."/>
            <person name="Mizuno H."/>
            <person name="Yamamoto K."/>
            <person name="Antonio B.A."/>
            <person name="Baba T."/>
            <person name="Sakata K."/>
            <person name="Nagamura Y."/>
            <person name="Aoki H."/>
            <person name="Arikawa K."/>
            <person name="Arita K."/>
            <person name="Bito T."/>
            <person name="Chiden Y."/>
            <person name="Fujitsuka N."/>
            <person name="Fukunaka R."/>
            <person name="Hamada M."/>
            <person name="Harada C."/>
            <person name="Hayashi A."/>
            <person name="Hijishita S."/>
            <person name="Honda M."/>
            <person name="Hosokawa S."/>
            <person name="Ichikawa Y."/>
            <person name="Idonuma A."/>
            <person name="Iijima M."/>
            <person name="Ikeda M."/>
            <person name="Ikeno M."/>
            <person name="Ito K."/>
            <person name="Ito S."/>
            <person name="Ito T."/>
            <person name="Ito Y."/>
            <person name="Ito Y."/>
            <person name="Iwabuchi A."/>
            <person name="Kamiya K."/>
            <person name="Karasawa W."/>
            <person name="Kurita K."/>
            <person name="Katagiri S."/>
            <person name="Kikuta A."/>
            <person name="Kobayashi H."/>
            <person name="Kobayashi N."/>
            <person name="Machita K."/>
            <person name="Maehara T."/>
            <person name="Masukawa M."/>
            <person name="Mizubayashi T."/>
            <person name="Mukai Y."/>
            <person name="Nagasaki H."/>
            <person name="Nagata Y."/>
            <person name="Naito S."/>
            <person name="Nakashima M."/>
            <person name="Nakama Y."/>
            <person name="Nakamichi Y."/>
            <person name="Nakamura M."/>
            <person name="Meguro A."/>
            <person name="Negishi M."/>
            <person name="Ohta I."/>
            <person name="Ohta T."/>
            <person name="Okamoto M."/>
            <person name="Ono N."/>
            <person name="Saji S."/>
            <person name="Sakaguchi M."/>
            <person name="Sakai K."/>
            <person name="Shibata M."/>
            <person name="Shimokawa T."/>
            <person name="Song J."/>
            <person name="Takazaki Y."/>
            <person name="Terasawa K."/>
            <person name="Tsugane M."/>
            <person name="Tsuji K."/>
            <person name="Ueda S."/>
            <person name="Waki K."/>
            <person name="Yamagata H."/>
            <person name="Yamamoto M."/>
            <person name="Yamamoto S."/>
            <person name="Yamane H."/>
            <person name="Yoshiki S."/>
            <person name="Yoshihara R."/>
            <person name="Yukawa K."/>
            <person name="Zhong H."/>
            <person name="Yano M."/>
            <person name="Yuan Q."/>
            <person name="Ouyang S."/>
            <person name="Liu J."/>
            <person name="Jones K.M."/>
            <person name="Gansberger K."/>
            <person name="Moffat K."/>
            <person name="Hill J."/>
            <person name="Bera J."/>
            <person name="Fadrosh D."/>
            <person name="Jin S."/>
            <person name="Johri S."/>
            <person name="Kim M."/>
            <person name="Overton L."/>
            <person name="Reardon M."/>
            <person name="Tsitrin T."/>
            <person name="Vuong H."/>
            <person name="Weaver B."/>
            <person name="Ciecko A."/>
            <person name="Tallon L."/>
            <person name="Jackson J."/>
            <person name="Pai G."/>
            <person name="Aken S.V."/>
            <person name="Utterback T."/>
            <person name="Reidmuller S."/>
            <person name="Feldblyum T."/>
            <person name="Hsiao J."/>
            <person name="Zismann V."/>
            <person name="Iobst S."/>
            <person name="de Vazeille A.R."/>
            <person name="Buell C.R."/>
            <person name="Ying K."/>
            <person name="Li Y."/>
            <person name="Lu T."/>
            <person name="Huang Y."/>
            <person name="Zhao Q."/>
            <person name="Feng Q."/>
            <person name="Zhang L."/>
            <person name="Zhu J."/>
            <person name="Weng Q."/>
            <person name="Mu J."/>
            <person name="Lu Y."/>
            <person name="Fan D."/>
            <person name="Liu Y."/>
            <person name="Guan J."/>
            <person name="Zhang Y."/>
            <person name="Yu S."/>
            <person name="Liu X."/>
            <person name="Zhang Y."/>
            <person name="Hong G."/>
            <person name="Han B."/>
            <person name="Choisne N."/>
            <person name="Demange N."/>
            <person name="Orjeda G."/>
            <person name="Samain S."/>
            <person name="Cattolico L."/>
            <person name="Pelletier E."/>
            <person name="Couloux A."/>
            <person name="Segurens B."/>
            <person name="Wincker P."/>
            <person name="D'Hont A."/>
            <person name="Scarpelli C."/>
            <person name="Weissenbach J."/>
            <person name="Salanoubat M."/>
            <person name="Quetier F."/>
            <person name="Yu Y."/>
            <person name="Kim H.R."/>
            <person name="Rambo T."/>
            <person name="Currie J."/>
            <person name="Collura K."/>
            <person name="Luo M."/>
            <person name="Yang T."/>
            <person name="Ammiraju J.S.S."/>
            <person name="Engler F."/>
            <person name="Soderlund C."/>
            <person name="Wing R.A."/>
            <person name="Palmer L.E."/>
            <person name="de la Bastide M."/>
            <person name="Spiegel L."/>
            <person name="Nascimento L."/>
            <person name="Zutavern T."/>
            <person name="O'Shaughnessy A."/>
            <person name="Dike S."/>
            <person name="Dedhia N."/>
            <person name="Preston R."/>
            <person name="Balija V."/>
            <person name="McCombie W.R."/>
            <person name="Chow T."/>
            <person name="Chen H."/>
            <person name="Chung M."/>
            <person name="Chen C."/>
            <person name="Shaw J."/>
            <person name="Wu H."/>
            <person name="Hsiao K."/>
            <person name="Chao Y."/>
            <person name="Chu M."/>
            <person name="Cheng C."/>
            <person name="Hour A."/>
            <person name="Lee P."/>
            <person name="Lin S."/>
            <person name="Lin Y."/>
            <person name="Liou J."/>
            <person name="Liu S."/>
            <person name="Hsing Y."/>
            <person name="Raghuvanshi S."/>
            <person name="Mohanty A."/>
            <person name="Bharti A.K."/>
            <person name="Gaur A."/>
            <person name="Gupta V."/>
            <person name="Kumar D."/>
            <person name="Ravi V."/>
            <person name="Vij S."/>
            <person name="Kapur A."/>
            <person name="Khurana P."/>
            <person name="Khurana P."/>
            <person name="Khurana J.P."/>
            <person name="Tyagi A.K."/>
            <person name="Gaikwad K."/>
            <person name="Singh A."/>
            <person name="Dalal V."/>
            <person name="Srivastava S."/>
            <person name="Dixit A."/>
            <person name="Pal A.K."/>
            <person name="Ghazi I.A."/>
            <person name="Yadav M."/>
            <person name="Pandit A."/>
            <person name="Bhargava A."/>
            <person name="Sureshbabu K."/>
            <person name="Batra K."/>
            <person name="Sharma T.R."/>
            <person name="Mohapatra T."/>
            <person name="Singh N.K."/>
            <person name="Messing J."/>
            <person name="Nelson A.B."/>
            <person name="Fuks G."/>
            <person name="Kavchok S."/>
            <person name="Keizer G."/>
            <person name="Linton E."/>
            <person name="Llaca V."/>
            <person name="Song R."/>
            <person name="Tanyolac B."/>
            <person name="Young S."/>
            <person name="Ho-Il K."/>
            <person name="Hahn J.H."/>
            <person name="Sangsakoo G."/>
            <person name="Vanavichit A."/>
            <person name="de Mattos Luiz.A.T."/>
            <person name="Zimmer P.D."/>
            <person name="Malone G."/>
            <person name="Dellagostin O."/>
            <person name="de Oliveira A.C."/>
            <person name="Bevan M."/>
            <person name="Bancroft I."/>
            <person name="Minx P."/>
            <person name="Cordum H."/>
            <person name="Wilson R."/>
            <person name="Cheng Z."/>
            <person name="Jin W."/>
            <person name="Jiang J."/>
            <person name="Leong S.A."/>
            <person name="Iwama H."/>
            <person name="Gojobori T."/>
            <person name="Itoh T."/>
            <person name="Niimura Y."/>
            <person name="Fujii Y."/>
            <person name="Habara T."/>
            <person name="Sakai H."/>
            <person name="Sato Y."/>
            <person name="Wilson G."/>
            <person name="Kumar K."/>
            <person name="McCouch S."/>
            <person name="Juretic N."/>
            <person name="Hoen D."/>
            <person name="Wright S."/>
            <person name="Bruskiewich R."/>
            <person name="Bureau T."/>
            <person name="Miyao A."/>
            <person name="Hirochika H."/>
            <person name="Nishikawa T."/>
            <person name="Kadowaki K."/>
            <person name="Sugiura M."/>
            <person name="Burr B."/>
            <person name="Sasaki T."/>
        </authorList>
    </citation>
    <scope>NUCLEOTIDE SEQUENCE [LARGE SCALE GENOMIC DNA]</scope>
    <source>
        <strain evidence="3">cv. Nipponbare</strain>
    </source>
</reference>
<evidence type="ECO:0000256" key="1">
    <source>
        <dbReference type="SAM" id="MobiDB-lite"/>
    </source>
</evidence>
<dbReference type="PaxDb" id="39947-A0A0P0V5C8"/>
<dbReference type="AlphaFoldDB" id="A0A0P0V5C8"/>
<dbReference type="EMBL" id="AP014957">
    <property type="protein sequence ID" value="BAS73199.1"/>
    <property type="molecule type" value="Genomic_DNA"/>
</dbReference>
<dbReference type="Proteomes" id="UP000059680">
    <property type="component" value="Chromosome 1"/>
</dbReference>
<sequence>MSPVTGRGASGDLVPGSIFSGGGGGLVTGGGGGGDCETDVTNVLGGPHGFSRDAALHEPLDRRHVIASPPGPSGPNPAREGPLKLVRNSWA</sequence>
<dbReference type="InParanoid" id="A0A0P0V5C8"/>
<organism evidence="2 3">
    <name type="scientific">Oryza sativa subsp. japonica</name>
    <name type="common">Rice</name>
    <dbReference type="NCBI Taxonomy" id="39947"/>
    <lineage>
        <taxon>Eukaryota</taxon>
        <taxon>Viridiplantae</taxon>
        <taxon>Streptophyta</taxon>
        <taxon>Embryophyta</taxon>
        <taxon>Tracheophyta</taxon>
        <taxon>Spermatophyta</taxon>
        <taxon>Magnoliopsida</taxon>
        <taxon>Liliopsida</taxon>
        <taxon>Poales</taxon>
        <taxon>Poaceae</taxon>
        <taxon>BOP clade</taxon>
        <taxon>Oryzoideae</taxon>
        <taxon>Oryzeae</taxon>
        <taxon>Oryzinae</taxon>
        <taxon>Oryza</taxon>
        <taxon>Oryza sativa</taxon>
    </lineage>
</organism>
<feature type="region of interest" description="Disordered" evidence="1">
    <location>
        <begin position="64"/>
        <end position="91"/>
    </location>
</feature>
<protein>
    <submittedName>
        <fullName evidence="2">Os01g0619050 protein</fullName>
    </submittedName>
</protein>
<gene>
    <name evidence="2" type="ordered locus">Os01g0619050</name>
    <name evidence="2" type="ORF">OSNPB_010619050</name>
</gene>
<reference evidence="2 3" key="2">
    <citation type="journal article" date="2013" name="Plant Cell Physiol.">
        <title>Rice Annotation Project Database (RAP-DB): an integrative and interactive database for rice genomics.</title>
        <authorList>
            <person name="Sakai H."/>
            <person name="Lee S.S."/>
            <person name="Tanaka T."/>
            <person name="Numa H."/>
            <person name="Kim J."/>
            <person name="Kawahara Y."/>
            <person name="Wakimoto H."/>
            <person name="Yang C.C."/>
            <person name="Iwamoto M."/>
            <person name="Abe T."/>
            <person name="Yamada Y."/>
            <person name="Muto A."/>
            <person name="Inokuchi H."/>
            <person name="Ikemura T."/>
            <person name="Matsumoto T."/>
            <person name="Sasaki T."/>
            <person name="Itoh T."/>
        </authorList>
    </citation>
    <scope>NUCLEOTIDE SEQUENCE [LARGE SCALE GENOMIC DNA]</scope>
    <source>
        <strain evidence="3">cv. Nipponbare</strain>
    </source>
</reference>
<accession>A0A0P0V5C8</accession>
<proteinExistence type="predicted"/>
<name>A0A0P0V5C8_ORYSJ</name>
<reference evidence="2 3" key="3">
    <citation type="journal article" date="2013" name="Rice">
        <title>Improvement of the Oryza sativa Nipponbare reference genome using next generation sequence and optical map data.</title>
        <authorList>
            <person name="Kawahara Y."/>
            <person name="de la Bastide M."/>
            <person name="Hamilton J.P."/>
            <person name="Kanamori H."/>
            <person name="McCombie W.R."/>
            <person name="Ouyang S."/>
            <person name="Schwartz D.C."/>
            <person name="Tanaka T."/>
            <person name="Wu J."/>
            <person name="Zhou S."/>
            <person name="Childs K.L."/>
            <person name="Davidson R.M."/>
            <person name="Lin H."/>
            <person name="Quesada-Ocampo L."/>
            <person name="Vaillancourt B."/>
            <person name="Sakai H."/>
            <person name="Lee S.S."/>
            <person name="Kim J."/>
            <person name="Numa H."/>
            <person name="Itoh T."/>
            <person name="Buell C.R."/>
            <person name="Matsumoto T."/>
        </authorList>
    </citation>
    <scope>NUCLEOTIDE SEQUENCE [LARGE SCALE GENOMIC DNA]</scope>
    <source>
        <strain evidence="3">cv. Nipponbare</strain>
    </source>
</reference>
<evidence type="ECO:0000313" key="3">
    <source>
        <dbReference type="Proteomes" id="UP000059680"/>
    </source>
</evidence>
<evidence type="ECO:0000313" key="2">
    <source>
        <dbReference type="EMBL" id="BAS73199.1"/>
    </source>
</evidence>
<keyword evidence="3" id="KW-1185">Reference proteome</keyword>